<dbReference type="AlphaFoldDB" id="A0A9E7EGR0"/>
<dbReference type="InterPro" id="IPR029058">
    <property type="entry name" value="AB_hydrolase_fold"/>
</dbReference>
<dbReference type="GO" id="GO:0016747">
    <property type="term" value="F:acyltransferase activity, transferring groups other than amino-acyl groups"/>
    <property type="evidence" value="ECO:0007669"/>
    <property type="project" value="TreeGrafter"/>
</dbReference>
<keyword evidence="5" id="KW-0121">Carboxypeptidase</keyword>
<dbReference type="InterPro" id="IPR033124">
    <property type="entry name" value="Ser_caboxypep_his_AS"/>
</dbReference>
<accession>A0A9E7EGR0</accession>
<gene>
    <name evidence="5" type="ORF">MUK42_25545</name>
</gene>
<dbReference type="GO" id="GO:0004185">
    <property type="term" value="F:serine-type carboxypeptidase activity"/>
    <property type="evidence" value="ECO:0007669"/>
    <property type="project" value="InterPro"/>
</dbReference>
<comment type="similarity">
    <text evidence="1">Belongs to the peptidase S10 family.</text>
</comment>
<evidence type="ECO:0000256" key="3">
    <source>
        <dbReference type="ARBA" id="ARBA00023180"/>
    </source>
</evidence>
<evidence type="ECO:0000313" key="5">
    <source>
        <dbReference type="EMBL" id="URD76841.1"/>
    </source>
</evidence>
<sequence length="477" mass="53093">MTSSLGMTGASSSFLPSLVLFLLLFARSSPALSASVVAHLPGCQGPLPFYMETGYVTVDEVNGAELFYYFTASEGDPSQDPLLLWLTGGDRCSVFSGLAFEVGPVKFVTSEYNGSIPTLTYNPYSWTKVSSIIFVDSPVGAGFSFSRDDEGYDLDDTTASMQVHKFLVKWFIDHPQFLPNPLYIAGDSYAGIYVPLVAQAISQDNEAGLQPHLNLKGYILGNPATGEKIDYNARIPYAHGMGIISDEMFESTQRNCDGQDSRYPTTTLCSKSLDAVEKFFSEIMKPYILDPKCAFASPKPEPTVADRRTMEESHINLLKPPPLPALYCRTYAYVLSYYWANNKVTREALHVKKGTKEEWRRCNDDLPFRKEVKSTIKYHANLTRRGYRALVYSGDHDLVIPFLGTMAWIKSLNYPIVDDWRSWHVDGQVAGYTMTYSNNLTFATVKNGGHTAPEYRPKESFATQLNHDVPSDVVAAG</sequence>
<keyword evidence="3" id="KW-0325">Glycoprotein</keyword>
<keyword evidence="5" id="KW-0645">Protease</keyword>
<dbReference type="FunFam" id="3.40.50.1820:FF:000072">
    <property type="entry name" value="Serine carboxypeptidase-like 19"/>
    <property type="match status" value="1"/>
</dbReference>
<dbReference type="OrthoDB" id="443318at2759"/>
<dbReference type="GO" id="GO:0019748">
    <property type="term" value="P:secondary metabolic process"/>
    <property type="evidence" value="ECO:0007669"/>
    <property type="project" value="TreeGrafter"/>
</dbReference>
<reference evidence="5" key="1">
    <citation type="submission" date="2022-05" db="EMBL/GenBank/DDBJ databases">
        <title>The Musa troglodytarum L. genome provides insights into the mechanism of non-climacteric behaviour and enrichment of carotenoids.</title>
        <authorList>
            <person name="Wang J."/>
        </authorList>
    </citation>
    <scope>NUCLEOTIDE SEQUENCE</scope>
    <source>
        <tissue evidence="5">Leaf</tissue>
    </source>
</reference>
<feature type="signal peptide" evidence="4">
    <location>
        <begin position="1"/>
        <end position="33"/>
    </location>
</feature>
<name>A0A9E7EGR0_9LILI</name>
<dbReference type="InterPro" id="IPR001563">
    <property type="entry name" value="Peptidase_S10"/>
</dbReference>
<proteinExistence type="inferred from homology"/>
<organism evidence="5 6">
    <name type="scientific">Musa troglodytarum</name>
    <name type="common">fe'i banana</name>
    <dbReference type="NCBI Taxonomy" id="320322"/>
    <lineage>
        <taxon>Eukaryota</taxon>
        <taxon>Viridiplantae</taxon>
        <taxon>Streptophyta</taxon>
        <taxon>Embryophyta</taxon>
        <taxon>Tracheophyta</taxon>
        <taxon>Spermatophyta</taxon>
        <taxon>Magnoliopsida</taxon>
        <taxon>Liliopsida</taxon>
        <taxon>Zingiberales</taxon>
        <taxon>Musaceae</taxon>
        <taxon>Musa</taxon>
    </lineage>
</organism>
<evidence type="ECO:0000313" key="6">
    <source>
        <dbReference type="Proteomes" id="UP001055439"/>
    </source>
</evidence>
<dbReference type="EMBL" id="CP097502">
    <property type="protein sequence ID" value="URD76841.1"/>
    <property type="molecule type" value="Genomic_DNA"/>
</dbReference>
<dbReference type="PRINTS" id="PR00724">
    <property type="entry name" value="CRBOXYPTASEC"/>
</dbReference>
<dbReference type="Pfam" id="PF00450">
    <property type="entry name" value="Peptidase_S10"/>
    <property type="match status" value="1"/>
</dbReference>
<dbReference type="PANTHER" id="PTHR11802">
    <property type="entry name" value="SERINE PROTEASE FAMILY S10 SERINE CARBOXYPEPTIDASE"/>
    <property type="match status" value="1"/>
</dbReference>
<evidence type="ECO:0000256" key="1">
    <source>
        <dbReference type="ARBA" id="ARBA00009431"/>
    </source>
</evidence>
<dbReference type="FunFam" id="3.40.50.12670:FF:000001">
    <property type="entry name" value="Carboxypeptidase"/>
    <property type="match status" value="1"/>
</dbReference>
<keyword evidence="6" id="KW-1185">Reference proteome</keyword>
<keyword evidence="2 4" id="KW-0732">Signal</keyword>
<protein>
    <submittedName>
        <fullName evidence="5">Serine carboxypeptidase-like</fullName>
    </submittedName>
</protein>
<dbReference type="PROSITE" id="PS00560">
    <property type="entry name" value="CARBOXYPEPT_SER_HIS"/>
    <property type="match status" value="1"/>
</dbReference>
<dbReference type="PANTHER" id="PTHR11802:SF461">
    <property type="entry name" value="OS02G0687900 PROTEIN"/>
    <property type="match status" value="1"/>
</dbReference>
<dbReference type="SUPFAM" id="SSF53474">
    <property type="entry name" value="alpha/beta-Hydrolases"/>
    <property type="match status" value="1"/>
</dbReference>
<keyword evidence="5" id="KW-0378">Hydrolase</keyword>
<dbReference type="GO" id="GO:0006508">
    <property type="term" value="P:proteolysis"/>
    <property type="evidence" value="ECO:0007669"/>
    <property type="project" value="InterPro"/>
</dbReference>
<dbReference type="Gene3D" id="3.40.50.1820">
    <property type="entry name" value="alpha/beta hydrolase"/>
    <property type="match status" value="1"/>
</dbReference>
<evidence type="ECO:0000256" key="4">
    <source>
        <dbReference type="SAM" id="SignalP"/>
    </source>
</evidence>
<feature type="chain" id="PRO_5038987386" evidence="4">
    <location>
        <begin position="34"/>
        <end position="477"/>
    </location>
</feature>
<dbReference type="Proteomes" id="UP001055439">
    <property type="component" value="Chromosome 1"/>
</dbReference>
<evidence type="ECO:0000256" key="2">
    <source>
        <dbReference type="ARBA" id="ARBA00022729"/>
    </source>
</evidence>